<reference evidence="2" key="1">
    <citation type="journal article" date="2022" name="bioRxiv">
        <title>Sequencing and chromosome-scale assembly of the giantPleurodeles waltlgenome.</title>
        <authorList>
            <person name="Brown T."/>
            <person name="Elewa A."/>
            <person name="Iarovenko S."/>
            <person name="Subramanian E."/>
            <person name="Araus A.J."/>
            <person name="Petzold A."/>
            <person name="Susuki M."/>
            <person name="Suzuki K.-i.T."/>
            <person name="Hayashi T."/>
            <person name="Toyoda A."/>
            <person name="Oliveira C."/>
            <person name="Osipova E."/>
            <person name="Leigh N.D."/>
            <person name="Simon A."/>
            <person name="Yun M.H."/>
        </authorList>
    </citation>
    <scope>NUCLEOTIDE SEQUENCE</scope>
    <source>
        <strain evidence="2">20211129_DDA</strain>
        <tissue evidence="2">Liver</tissue>
    </source>
</reference>
<dbReference type="AlphaFoldDB" id="A0AAV7P697"/>
<gene>
    <name evidence="2" type="ORF">NDU88_002268</name>
</gene>
<organism evidence="2 3">
    <name type="scientific">Pleurodeles waltl</name>
    <name type="common">Iberian ribbed newt</name>
    <dbReference type="NCBI Taxonomy" id="8319"/>
    <lineage>
        <taxon>Eukaryota</taxon>
        <taxon>Metazoa</taxon>
        <taxon>Chordata</taxon>
        <taxon>Craniata</taxon>
        <taxon>Vertebrata</taxon>
        <taxon>Euteleostomi</taxon>
        <taxon>Amphibia</taxon>
        <taxon>Batrachia</taxon>
        <taxon>Caudata</taxon>
        <taxon>Salamandroidea</taxon>
        <taxon>Salamandridae</taxon>
        <taxon>Pleurodelinae</taxon>
        <taxon>Pleurodeles</taxon>
    </lineage>
</organism>
<evidence type="ECO:0000313" key="2">
    <source>
        <dbReference type="EMBL" id="KAJ1123801.1"/>
    </source>
</evidence>
<keyword evidence="3" id="KW-1185">Reference proteome</keyword>
<name>A0AAV7P697_PLEWA</name>
<dbReference type="EMBL" id="JANPWB010000011">
    <property type="protein sequence ID" value="KAJ1123801.1"/>
    <property type="molecule type" value="Genomic_DNA"/>
</dbReference>
<sequence>MPGSRRRRRPPGAPILTQLGAYSIDWDPERQAGPIRGLERDCNPNPVNPSDQPPGDRREDNGNGDTN</sequence>
<comment type="caution">
    <text evidence="2">The sequence shown here is derived from an EMBL/GenBank/DDBJ whole genome shotgun (WGS) entry which is preliminary data.</text>
</comment>
<evidence type="ECO:0000256" key="1">
    <source>
        <dbReference type="SAM" id="MobiDB-lite"/>
    </source>
</evidence>
<accession>A0AAV7P697</accession>
<dbReference type="Proteomes" id="UP001066276">
    <property type="component" value="Chromosome 7"/>
</dbReference>
<proteinExistence type="predicted"/>
<evidence type="ECO:0000313" key="3">
    <source>
        <dbReference type="Proteomes" id="UP001066276"/>
    </source>
</evidence>
<feature type="region of interest" description="Disordered" evidence="1">
    <location>
        <begin position="1"/>
        <end position="67"/>
    </location>
</feature>
<feature type="compositionally biased region" description="Basic residues" evidence="1">
    <location>
        <begin position="1"/>
        <end position="10"/>
    </location>
</feature>
<protein>
    <submittedName>
        <fullName evidence="2">Uncharacterized protein</fullName>
    </submittedName>
</protein>